<name>A0A7E6CVQ6_9CHIR</name>
<sequence length="81" mass="8731">MGILWKAAPGASARWITPGKPPLATCTSRSHGTLIIGTSFGVILFIVLIIVSCWMILKCKKGFTADVQEQDVQATFLLVVI</sequence>
<dbReference type="AlphaFoldDB" id="A0A7E6CVQ6"/>
<gene>
    <name evidence="3" type="primary">LOC118498072</name>
</gene>
<dbReference type="GeneID" id="118498072"/>
<keyword evidence="2" id="KW-1185">Reference proteome</keyword>
<dbReference type="Proteomes" id="UP000504628">
    <property type="component" value="Chromosome 14"/>
</dbReference>
<protein>
    <submittedName>
        <fullName evidence="3">Complement component receptor 1-like protein</fullName>
    </submittedName>
</protein>
<organism evidence="2 3">
    <name type="scientific">Phyllostomus discolor</name>
    <name type="common">pale spear-nosed bat</name>
    <dbReference type="NCBI Taxonomy" id="89673"/>
    <lineage>
        <taxon>Eukaryota</taxon>
        <taxon>Metazoa</taxon>
        <taxon>Chordata</taxon>
        <taxon>Craniata</taxon>
        <taxon>Vertebrata</taxon>
        <taxon>Euteleostomi</taxon>
        <taxon>Mammalia</taxon>
        <taxon>Eutheria</taxon>
        <taxon>Laurasiatheria</taxon>
        <taxon>Chiroptera</taxon>
        <taxon>Yangochiroptera</taxon>
        <taxon>Phyllostomidae</taxon>
        <taxon>Phyllostominae</taxon>
        <taxon>Phyllostomus</taxon>
    </lineage>
</organism>
<proteinExistence type="predicted"/>
<feature type="transmembrane region" description="Helical" evidence="1">
    <location>
        <begin position="34"/>
        <end position="57"/>
    </location>
</feature>
<reference evidence="3" key="1">
    <citation type="submission" date="2025-08" db="UniProtKB">
        <authorList>
            <consortium name="RefSeq"/>
        </authorList>
    </citation>
    <scope>IDENTIFICATION</scope>
    <source>
        <tissue evidence="3">Muscle</tissue>
    </source>
</reference>
<keyword evidence="1" id="KW-1133">Transmembrane helix</keyword>
<accession>A0A7E6CVQ6</accession>
<evidence type="ECO:0000313" key="2">
    <source>
        <dbReference type="Proteomes" id="UP000504628"/>
    </source>
</evidence>
<dbReference type="InParanoid" id="A0A7E6CVQ6"/>
<dbReference type="KEGG" id="pdic:118498072"/>
<evidence type="ECO:0000256" key="1">
    <source>
        <dbReference type="SAM" id="Phobius"/>
    </source>
</evidence>
<keyword evidence="1" id="KW-0472">Membrane</keyword>
<keyword evidence="1" id="KW-0812">Transmembrane</keyword>
<dbReference type="RefSeq" id="XP_035870866.1">
    <property type="nucleotide sequence ID" value="XM_036014973.1"/>
</dbReference>
<evidence type="ECO:0000313" key="3">
    <source>
        <dbReference type="RefSeq" id="XP_035870866.1"/>
    </source>
</evidence>